<dbReference type="InterPro" id="IPR043718">
    <property type="entry name" value="DUF5659"/>
</dbReference>
<keyword evidence="3" id="KW-1185">Reference proteome</keyword>
<reference evidence="2 3" key="1">
    <citation type="submission" date="2019-04" db="EMBL/GenBank/DDBJ databases">
        <title>Genome sequencing of Clostridium botulinum Groups I-IV and Clostridium butyricum.</title>
        <authorList>
            <person name="Brunt J."/>
            <person name="Van Vliet A.H.M."/>
            <person name="Stringer S.C."/>
            <person name="Carter A.T."/>
            <person name="Peck M.W."/>
        </authorList>
    </citation>
    <scope>NUCLEOTIDE SEQUENCE [LARGE SCALE GENOMIC DNA]</scope>
    <source>
        <strain evidence="2 3">IFR 18/094</strain>
    </source>
</reference>
<dbReference type="EMBL" id="SXDP01000002">
    <property type="protein sequence ID" value="NEZ46489.1"/>
    <property type="molecule type" value="Genomic_DNA"/>
</dbReference>
<sequence length="81" mass="9381">MDKNLVIVTDKDLAIFLVMCGLDIIDIRKDKGHNRSLIFFHDNEELKKATLEYANKSKVVNVADYLAAEKRIKTLLYLQKQ</sequence>
<dbReference type="AlphaFoldDB" id="A0A6M0RA64"/>
<protein>
    <recommendedName>
        <fullName evidence="1">DUF5659 domain-containing protein</fullName>
    </recommendedName>
</protein>
<gene>
    <name evidence="2" type="ORF">FDF74_04570</name>
</gene>
<comment type="caution">
    <text evidence="2">The sequence shown here is derived from an EMBL/GenBank/DDBJ whole genome shotgun (WGS) entry which is preliminary data.</text>
</comment>
<evidence type="ECO:0000313" key="3">
    <source>
        <dbReference type="Proteomes" id="UP000473885"/>
    </source>
</evidence>
<feature type="domain" description="DUF5659" evidence="1">
    <location>
        <begin position="5"/>
        <end position="77"/>
    </location>
</feature>
<organism evidence="2 3">
    <name type="scientific">Clostridium niameyense</name>
    <dbReference type="NCBI Taxonomy" id="1622073"/>
    <lineage>
        <taxon>Bacteria</taxon>
        <taxon>Bacillati</taxon>
        <taxon>Bacillota</taxon>
        <taxon>Clostridia</taxon>
        <taxon>Eubacteriales</taxon>
        <taxon>Clostridiaceae</taxon>
        <taxon>Clostridium</taxon>
    </lineage>
</organism>
<evidence type="ECO:0000259" key="1">
    <source>
        <dbReference type="Pfam" id="PF18903"/>
    </source>
</evidence>
<dbReference type="Pfam" id="PF18903">
    <property type="entry name" value="DUF5659"/>
    <property type="match status" value="1"/>
</dbReference>
<dbReference type="RefSeq" id="WP_163248687.1">
    <property type="nucleotide sequence ID" value="NZ_SXDP01000002.1"/>
</dbReference>
<proteinExistence type="predicted"/>
<name>A0A6M0RA64_9CLOT</name>
<dbReference type="Proteomes" id="UP000473885">
    <property type="component" value="Unassembled WGS sequence"/>
</dbReference>
<accession>A0A6M0RA64</accession>
<evidence type="ECO:0000313" key="2">
    <source>
        <dbReference type="EMBL" id="NEZ46489.1"/>
    </source>
</evidence>